<dbReference type="HOGENOM" id="CLU_011226_4_4_1"/>
<evidence type="ECO:0000259" key="1">
    <source>
        <dbReference type="PROSITE" id="PS50404"/>
    </source>
</evidence>
<proteinExistence type="predicted"/>
<feature type="non-terminal residue" evidence="2">
    <location>
        <position position="111"/>
    </location>
</feature>
<reference evidence="3" key="1">
    <citation type="journal article" date="2011" name="Science">
        <title>The plant cell wall-decomposing machinery underlies the functional diversity of forest fungi.</title>
        <authorList>
            <person name="Eastwood D.C."/>
            <person name="Floudas D."/>
            <person name="Binder M."/>
            <person name="Majcherczyk A."/>
            <person name="Schneider P."/>
            <person name="Aerts A."/>
            <person name="Asiegbu F.O."/>
            <person name="Baker S.E."/>
            <person name="Barry K."/>
            <person name="Bendiksby M."/>
            <person name="Blumentritt M."/>
            <person name="Coutinho P.M."/>
            <person name="Cullen D."/>
            <person name="de Vries R.P."/>
            <person name="Gathman A."/>
            <person name="Goodell B."/>
            <person name="Henrissat B."/>
            <person name="Ihrmark K."/>
            <person name="Kauserud H."/>
            <person name="Kohler A."/>
            <person name="LaButti K."/>
            <person name="Lapidus A."/>
            <person name="Lavin J.L."/>
            <person name="Lee Y.-H."/>
            <person name="Lindquist E."/>
            <person name="Lilly W."/>
            <person name="Lucas S."/>
            <person name="Morin E."/>
            <person name="Murat C."/>
            <person name="Oguiza J.A."/>
            <person name="Park J."/>
            <person name="Pisabarro A.G."/>
            <person name="Riley R."/>
            <person name="Rosling A."/>
            <person name="Salamov A."/>
            <person name="Schmidt O."/>
            <person name="Schmutz J."/>
            <person name="Skrede I."/>
            <person name="Stenlid J."/>
            <person name="Wiebenga A."/>
            <person name="Xie X."/>
            <person name="Kuees U."/>
            <person name="Hibbett D.S."/>
            <person name="Hoffmeister D."/>
            <person name="Hoegberg N."/>
            <person name="Martin F."/>
            <person name="Grigoriev I.V."/>
            <person name="Watkinson S.C."/>
        </authorList>
    </citation>
    <scope>NUCLEOTIDE SEQUENCE [LARGE SCALE GENOMIC DNA]</scope>
    <source>
        <strain evidence="3">S7.9</strain>
    </source>
</reference>
<dbReference type="KEGG" id="sla:SERLADRAFT_402466"/>
<dbReference type="InterPro" id="IPR036249">
    <property type="entry name" value="Thioredoxin-like_sf"/>
</dbReference>
<feature type="domain" description="GST N-terminal" evidence="1">
    <location>
        <begin position="10"/>
        <end position="101"/>
    </location>
</feature>
<dbReference type="RefSeq" id="XP_007323886.1">
    <property type="nucleotide sequence ID" value="XM_007323824.1"/>
</dbReference>
<dbReference type="EMBL" id="GL945444">
    <property type="protein sequence ID" value="EGO19165.1"/>
    <property type="molecule type" value="Genomic_DNA"/>
</dbReference>
<name>F8PBW2_SERL9</name>
<gene>
    <name evidence="2" type="ORF">SERLADRAFT_402466</name>
</gene>
<dbReference type="Gene3D" id="3.40.30.10">
    <property type="entry name" value="Glutaredoxin"/>
    <property type="match status" value="1"/>
</dbReference>
<dbReference type="InterPro" id="IPR004045">
    <property type="entry name" value="Glutathione_S-Trfase_N"/>
</dbReference>
<organism evidence="3">
    <name type="scientific">Serpula lacrymans var. lacrymans (strain S7.9)</name>
    <name type="common">Dry rot fungus</name>
    <dbReference type="NCBI Taxonomy" id="578457"/>
    <lineage>
        <taxon>Eukaryota</taxon>
        <taxon>Fungi</taxon>
        <taxon>Dikarya</taxon>
        <taxon>Basidiomycota</taxon>
        <taxon>Agaricomycotina</taxon>
        <taxon>Agaricomycetes</taxon>
        <taxon>Agaricomycetidae</taxon>
        <taxon>Boletales</taxon>
        <taxon>Coniophorineae</taxon>
        <taxon>Serpulaceae</taxon>
        <taxon>Serpula</taxon>
    </lineage>
</organism>
<sequence length="111" mass="12184">MAQPIILYDIPSTMPGKAFSSNTLKVRYCLGYKGLVFKTVWIEAPDIEERMKVIGAKPTRVKSDGSDFYTLPVIEDPSTGAIVSDSLVIVEYLDKTYASTPAVLPPDTRAL</sequence>
<evidence type="ECO:0000313" key="2">
    <source>
        <dbReference type="EMBL" id="EGO19165.1"/>
    </source>
</evidence>
<dbReference type="AlphaFoldDB" id="F8PBW2"/>
<protein>
    <recommendedName>
        <fullName evidence="1">GST N-terminal domain-containing protein</fullName>
    </recommendedName>
</protein>
<dbReference type="Pfam" id="PF13409">
    <property type="entry name" value="GST_N_2"/>
    <property type="match status" value="1"/>
</dbReference>
<accession>F8PBW2</accession>
<dbReference type="Proteomes" id="UP000008064">
    <property type="component" value="Unassembled WGS sequence"/>
</dbReference>
<dbReference type="SUPFAM" id="SSF52833">
    <property type="entry name" value="Thioredoxin-like"/>
    <property type="match status" value="1"/>
</dbReference>
<dbReference type="PROSITE" id="PS50404">
    <property type="entry name" value="GST_NTER"/>
    <property type="match status" value="1"/>
</dbReference>
<dbReference type="OrthoDB" id="4951845at2759"/>
<dbReference type="GeneID" id="18812171"/>
<evidence type="ECO:0000313" key="3">
    <source>
        <dbReference type="Proteomes" id="UP000008064"/>
    </source>
</evidence>